<evidence type="ECO:0000256" key="1">
    <source>
        <dbReference type="PROSITE-ProRule" id="PRU00169"/>
    </source>
</evidence>
<evidence type="ECO:0000313" key="5">
    <source>
        <dbReference type="Proteomes" id="UP000886885"/>
    </source>
</evidence>
<dbReference type="PANTHER" id="PTHR43228">
    <property type="entry name" value="TWO-COMPONENT RESPONSE REGULATOR"/>
    <property type="match status" value="1"/>
</dbReference>
<protein>
    <recommendedName>
        <fullName evidence="3">Response regulatory domain-containing protein</fullName>
    </recommendedName>
</protein>
<dbReference type="OrthoDB" id="303614at2759"/>
<feature type="compositionally biased region" description="Basic and acidic residues" evidence="2">
    <location>
        <begin position="234"/>
        <end position="246"/>
    </location>
</feature>
<organism evidence="4 5">
    <name type="scientific">Populus tomentosa</name>
    <name type="common">Chinese white poplar</name>
    <dbReference type="NCBI Taxonomy" id="118781"/>
    <lineage>
        <taxon>Eukaryota</taxon>
        <taxon>Viridiplantae</taxon>
        <taxon>Streptophyta</taxon>
        <taxon>Embryophyta</taxon>
        <taxon>Tracheophyta</taxon>
        <taxon>Spermatophyta</taxon>
        <taxon>Magnoliopsida</taxon>
        <taxon>eudicotyledons</taxon>
        <taxon>Gunneridae</taxon>
        <taxon>Pentapetalae</taxon>
        <taxon>rosids</taxon>
        <taxon>fabids</taxon>
        <taxon>Malpighiales</taxon>
        <taxon>Salicaceae</taxon>
        <taxon>Saliceae</taxon>
        <taxon>Populus</taxon>
    </lineage>
</organism>
<dbReference type="AlphaFoldDB" id="A0A8X8ABQ7"/>
<dbReference type="PANTHER" id="PTHR43228:SF19">
    <property type="entry name" value="RESPONSE REGULATOR RECEIVER DOMAIN PROTEIN"/>
    <property type="match status" value="1"/>
</dbReference>
<feature type="region of interest" description="Disordered" evidence="2">
    <location>
        <begin position="724"/>
        <end position="780"/>
    </location>
</feature>
<dbReference type="InterPro" id="IPR001789">
    <property type="entry name" value="Sig_transdc_resp-reg_receiver"/>
</dbReference>
<evidence type="ECO:0000259" key="3">
    <source>
        <dbReference type="PROSITE" id="PS50110"/>
    </source>
</evidence>
<name>A0A8X8ABQ7_POPTO</name>
<evidence type="ECO:0000256" key="2">
    <source>
        <dbReference type="SAM" id="MobiDB-lite"/>
    </source>
</evidence>
<feature type="region of interest" description="Disordered" evidence="2">
    <location>
        <begin position="163"/>
        <end position="246"/>
    </location>
</feature>
<comment type="caution">
    <text evidence="4">The sequence shown here is derived from an EMBL/GenBank/DDBJ whole genome shotgun (WGS) entry which is preliminary data.</text>
</comment>
<feature type="compositionally biased region" description="Basic and acidic residues" evidence="2">
    <location>
        <begin position="756"/>
        <end position="770"/>
    </location>
</feature>
<reference evidence="4" key="1">
    <citation type="journal article" date="2020" name="bioRxiv">
        <title>Hybrid origin of Populus tomentosa Carr. identified through genome sequencing and phylogenomic analysis.</title>
        <authorList>
            <person name="An X."/>
            <person name="Gao K."/>
            <person name="Chen Z."/>
            <person name="Li J."/>
            <person name="Yang X."/>
            <person name="Yang X."/>
            <person name="Zhou J."/>
            <person name="Guo T."/>
            <person name="Zhao T."/>
            <person name="Huang S."/>
            <person name="Miao D."/>
            <person name="Khan W.U."/>
            <person name="Rao P."/>
            <person name="Ye M."/>
            <person name="Lei B."/>
            <person name="Liao W."/>
            <person name="Wang J."/>
            <person name="Ji L."/>
            <person name="Li Y."/>
            <person name="Guo B."/>
            <person name="Mustafa N.S."/>
            <person name="Li S."/>
            <person name="Yun Q."/>
            <person name="Keller S.R."/>
            <person name="Mao J."/>
            <person name="Zhang R."/>
            <person name="Strauss S.H."/>
        </authorList>
    </citation>
    <scope>NUCLEOTIDE SEQUENCE</scope>
    <source>
        <strain evidence="4">GM15</strain>
        <tissue evidence="4">Leaf</tissue>
    </source>
</reference>
<dbReference type="EMBL" id="JAAWWB010000006">
    <property type="protein sequence ID" value="KAG6781428.1"/>
    <property type="molecule type" value="Genomic_DNA"/>
</dbReference>
<keyword evidence="5" id="KW-1185">Reference proteome</keyword>
<dbReference type="Proteomes" id="UP000886885">
    <property type="component" value="Chromosome 3D"/>
</dbReference>
<feature type="modified residue" description="4-aspartylphosphate" evidence="1">
    <location>
        <position position="841"/>
    </location>
</feature>
<evidence type="ECO:0000313" key="4">
    <source>
        <dbReference type="EMBL" id="KAG6781428.1"/>
    </source>
</evidence>
<feature type="compositionally biased region" description="Polar residues" evidence="2">
    <location>
        <begin position="771"/>
        <end position="780"/>
    </location>
</feature>
<keyword evidence="1" id="KW-0597">Phosphoprotein</keyword>
<feature type="compositionally biased region" description="Basic and acidic residues" evidence="2">
    <location>
        <begin position="174"/>
        <end position="227"/>
    </location>
</feature>
<gene>
    <name evidence="4" type="ORF">POTOM_014331</name>
</gene>
<sequence length="854" mass="95223">MAHKDNTQIDLESTMLFSELDQFIAKSQEKRDGGFKEIIAAKSFKKMDEFKTEEDSQEKKGLIVSMPISSDSNLTRSSSRVARGEALNFFQCLPSDPEAMAADHHMSCLLGCFEQLMNTVLGVPAEIERIKASLSAVLEKASCIKNNRERSFVFKEALSELDEFSPNSLPSKTTDIDESNKEDDNRNTSDHPGERGKEHALPSKTQDDGEAEKDDRKASDHPGEQGNEHALPSKKQEGGDAEEDNRNALDHSAKQGKEQALLSKKQDGGDAVEITKPLIPSSMADEDNTQIDPEIQNLVKKLDVCIAKFDQKRQVLQKAIESETEALKKDQRESRELRMTLVHESGDTSSNLEAGSRKIANVKQWLNQKALISGDTGGDHDQGHVYLLLNNNYVFAPLRKGQQGIGQHNSPRERLAQQRVELRQVQWKHDFLLNKGKAERTLKSSVFSGIEFNLKQLTDIKVMAIYKADGPNHDSGRLQTFLLAQGTGPNGMYGGHVDQSTSTLQGRLPVLVYLIRELNEEDAVALHASLEPFLLNRNNCSSFGALWKLTNFGPSPKSKKIKKHTSMDGTSHTLIDHEISHILEQLSFCLGNFSQRMNESPKARREVIQIIREGARKTSQESSTHMLMADETSQVYYNLESTVAELNDYITETGRKMIASANVFTEGIEELKKNREESLKLFSDLVINMRGIGRGISLLEERKKIADVNRWLKERTVVIDETMKEEHSATGFDQTTAPGREQDVLGLGNGNEEDAEGSRKAKKPGHEEVKSSPQGSSSTASDKFSVLLVEYESSDRLFNSTQIIEFGREYNLGMEVKVAKSGEKAIHLHSQGASFDLILMDMDMPAHVTSGYQV</sequence>
<accession>A0A8X8ABQ7</accession>
<dbReference type="PROSITE" id="PS50110">
    <property type="entry name" value="RESPONSE_REGULATORY"/>
    <property type="match status" value="1"/>
</dbReference>
<feature type="domain" description="Response regulatory" evidence="3">
    <location>
        <begin position="785"/>
        <end position="854"/>
    </location>
</feature>
<dbReference type="InterPro" id="IPR052048">
    <property type="entry name" value="ST_Response_Regulator"/>
</dbReference>
<dbReference type="GO" id="GO:0000160">
    <property type="term" value="P:phosphorelay signal transduction system"/>
    <property type="evidence" value="ECO:0007669"/>
    <property type="project" value="InterPro"/>
</dbReference>
<proteinExistence type="predicted"/>